<dbReference type="Pfam" id="PF00534">
    <property type="entry name" value="Glycos_transf_1"/>
    <property type="match status" value="1"/>
</dbReference>
<dbReference type="Pfam" id="PF13439">
    <property type="entry name" value="Glyco_transf_4"/>
    <property type="match status" value="1"/>
</dbReference>
<evidence type="ECO:0000313" key="4">
    <source>
        <dbReference type="Proteomes" id="UP000647339"/>
    </source>
</evidence>
<dbReference type="Proteomes" id="UP000647339">
    <property type="component" value="Unassembled WGS sequence"/>
</dbReference>
<proteinExistence type="predicted"/>
<sequence length="376" mass="42668">MVEFKFFHIVTSIDLSSGGPSKSVSDLLLAQTLRGLDVKIVTKPSENLYLTEEDQRVVFSNNIKSKLKSLINENAGQFLFHGHGLWQSPIHFMASLANKNQISYVISPRGMLEPWAYSNGIWKKKIAMALYQRSDLANAACIHATAKMEAENIRKLGFTNPIAVIPNGIDVAEFPKKDWSVKKERRTLLFLSRIHPKKGIELLIQAWEQLPLEVRYEWKVEIAGNGEETYISELKNLIVQKKLQDEIKIIGPQFGEEKIKSYHRADLFILPTYSENFGIVVAEALACGVPVVTTKGAPWEELEKHGAGWWIDVGVKPIVNCLKNALLMDNRQLCEMGQKGRKLIQEHYSIEKTASQMIEVYSWILNKGEKPSCLYR</sequence>
<protein>
    <submittedName>
        <fullName evidence="3">Glycosyl transferase family 1</fullName>
    </submittedName>
</protein>
<gene>
    <name evidence="3" type="ORF">GCM10011339_20070</name>
</gene>
<dbReference type="RefSeq" id="WP_137403322.1">
    <property type="nucleotide sequence ID" value="NZ_BMIU01000008.1"/>
</dbReference>
<dbReference type="PANTHER" id="PTHR45947">
    <property type="entry name" value="SULFOQUINOVOSYL TRANSFERASE SQD2"/>
    <property type="match status" value="1"/>
</dbReference>
<evidence type="ECO:0000313" key="3">
    <source>
        <dbReference type="EMBL" id="GGF31842.1"/>
    </source>
</evidence>
<dbReference type="EMBL" id="BMIU01000008">
    <property type="protein sequence ID" value="GGF31842.1"/>
    <property type="molecule type" value="Genomic_DNA"/>
</dbReference>
<dbReference type="PANTHER" id="PTHR45947:SF3">
    <property type="entry name" value="SULFOQUINOVOSYL TRANSFERASE SQD2"/>
    <property type="match status" value="1"/>
</dbReference>
<dbReference type="SUPFAM" id="SSF53756">
    <property type="entry name" value="UDP-Glycosyltransferase/glycogen phosphorylase"/>
    <property type="match status" value="1"/>
</dbReference>
<name>A0ABQ1UZZ3_9BACT</name>
<organism evidence="3 4">
    <name type="scientific">Echinicola rosea</name>
    <dbReference type="NCBI Taxonomy" id="1807691"/>
    <lineage>
        <taxon>Bacteria</taxon>
        <taxon>Pseudomonadati</taxon>
        <taxon>Bacteroidota</taxon>
        <taxon>Cytophagia</taxon>
        <taxon>Cytophagales</taxon>
        <taxon>Cyclobacteriaceae</taxon>
        <taxon>Echinicola</taxon>
    </lineage>
</organism>
<comment type="caution">
    <text evidence="3">The sequence shown here is derived from an EMBL/GenBank/DDBJ whole genome shotgun (WGS) entry which is preliminary data.</text>
</comment>
<reference evidence="4" key="1">
    <citation type="journal article" date="2019" name="Int. J. Syst. Evol. Microbiol.">
        <title>The Global Catalogue of Microorganisms (GCM) 10K type strain sequencing project: providing services to taxonomists for standard genome sequencing and annotation.</title>
        <authorList>
            <consortium name="The Broad Institute Genomics Platform"/>
            <consortium name="The Broad Institute Genome Sequencing Center for Infectious Disease"/>
            <person name="Wu L."/>
            <person name="Ma J."/>
        </authorList>
    </citation>
    <scope>NUCLEOTIDE SEQUENCE [LARGE SCALE GENOMIC DNA]</scope>
    <source>
        <strain evidence="4">CGMCC 1.15407</strain>
    </source>
</reference>
<dbReference type="InterPro" id="IPR001296">
    <property type="entry name" value="Glyco_trans_1"/>
</dbReference>
<dbReference type="InterPro" id="IPR028098">
    <property type="entry name" value="Glyco_trans_4-like_N"/>
</dbReference>
<accession>A0ABQ1UZZ3</accession>
<dbReference type="GO" id="GO:0016740">
    <property type="term" value="F:transferase activity"/>
    <property type="evidence" value="ECO:0007669"/>
    <property type="project" value="UniProtKB-KW"/>
</dbReference>
<evidence type="ECO:0000259" key="2">
    <source>
        <dbReference type="Pfam" id="PF13439"/>
    </source>
</evidence>
<evidence type="ECO:0000259" key="1">
    <source>
        <dbReference type="Pfam" id="PF00534"/>
    </source>
</evidence>
<dbReference type="InterPro" id="IPR050194">
    <property type="entry name" value="Glycosyltransferase_grp1"/>
</dbReference>
<feature type="domain" description="Glycosyltransferase subfamily 4-like N-terminal" evidence="2">
    <location>
        <begin position="18"/>
        <end position="172"/>
    </location>
</feature>
<keyword evidence="4" id="KW-1185">Reference proteome</keyword>
<feature type="domain" description="Glycosyl transferase family 1" evidence="1">
    <location>
        <begin position="176"/>
        <end position="341"/>
    </location>
</feature>
<dbReference type="Gene3D" id="3.40.50.2000">
    <property type="entry name" value="Glycogen Phosphorylase B"/>
    <property type="match status" value="2"/>
</dbReference>
<keyword evidence="3" id="KW-0808">Transferase</keyword>